<name>E1KUD3_9BACT</name>
<protein>
    <submittedName>
        <fullName evidence="1">Uncharacterized protein</fullName>
    </submittedName>
</protein>
<dbReference type="EMBL" id="AEDO01000064">
    <property type="protein sequence ID" value="EFL44922.1"/>
    <property type="molecule type" value="Genomic_DNA"/>
</dbReference>
<dbReference type="AlphaFoldDB" id="E1KUD3"/>
<evidence type="ECO:0000313" key="1">
    <source>
        <dbReference type="EMBL" id="EFL44922.1"/>
    </source>
</evidence>
<proteinExistence type="predicted"/>
<dbReference type="STRING" id="866771.HMPREF9296_0181"/>
<accession>E1KUD3</accession>
<evidence type="ECO:0000313" key="2">
    <source>
        <dbReference type="Proteomes" id="UP000003610"/>
    </source>
</evidence>
<dbReference type="Proteomes" id="UP000003610">
    <property type="component" value="Unassembled WGS sequence"/>
</dbReference>
<sequence>MVMDILENQALLNGKDIWKEYHAFLREEKEGEQKNLEALLTPAKMKAHVAVAFREEDGEKYSDRLSPRSEARDIKLHFAIIADSKAQFLQRYRRFVQALKTGNDGWLVWNFPPLALEIRTFVTEFTPFDALTNLWVEEAHCGAFHAVFREPKPTF</sequence>
<dbReference type="eggNOG" id="ENOG5032TZ2">
    <property type="taxonomic scope" value="Bacteria"/>
</dbReference>
<gene>
    <name evidence="1" type="ORF">HMPREF9296_0181</name>
</gene>
<reference evidence="1 2" key="1">
    <citation type="submission" date="2010-08" db="EMBL/GenBank/DDBJ databases">
        <authorList>
            <person name="Durkin A.S."/>
            <person name="Madupu R."/>
            <person name="Torralba M."/>
            <person name="Gillis M."/>
            <person name="Methe B."/>
            <person name="Sutton G."/>
            <person name="Nelson K.E."/>
        </authorList>
    </citation>
    <scope>NUCLEOTIDE SEQUENCE [LARGE SCALE GENOMIC DNA]</scope>
    <source>
        <strain evidence="1 2">FB035-09AN</strain>
    </source>
</reference>
<comment type="caution">
    <text evidence="1">The sequence shown here is derived from an EMBL/GenBank/DDBJ whole genome shotgun (WGS) entry which is preliminary data.</text>
</comment>
<organism evidence="1 2">
    <name type="scientific">Prevotella disiens FB035-09AN</name>
    <dbReference type="NCBI Taxonomy" id="866771"/>
    <lineage>
        <taxon>Bacteria</taxon>
        <taxon>Pseudomonadati</taxon>
        <taxon>Bacteroidota</taxon>
        <taxon>Bacteroidia</taxon>
        <taxon>Bacteroidales</taxon>
        <taxon>Prevotellaceae</taxon>
        <taxon>Prevotella</taxon>
    </lineage>
</organism>